<dbReference type="Pfam" id="PF03703">
    <property type="entry name" value="bPH_2"/>
    <property type="match status" value="1"/>
</dbReference>
<keyword evidence="1" id="KW-0812">Transmembrane</keyword>
<name>A0A6B0GQ66_9EURY</name>
<evidence type="ECO:0000259" key="2">
    <source>
        <dbReference type="Pfam" id="PF03703"/>
    </source>
</evidence>
<organism evidence="3 4">
    <name type="scientific">Halomarina oriensis</name>
    <dbReference type="NCBI Taxonomy" id="671145"/>
    <lineage>
        <taxon>Archaea</taxon>
        <taxon>Methanobacteriati</taxon>
        <taxon>Methanobacteriota</taxon>
        <taxon>Stenosarchaea group</taxon>
        <taxon>Halobacteria</taxon>
        <taxon>Halobacteriales</taxon>
        <taxon>Natronomonadaceae</taxon>
        <taxon>Halomarina</taxon>
    </lineage>
</organism>
<dbReference type="InterPro" id="IPR005182">
    <property type="entry name" value="YdbS-like_PH"/>
</dbReference>
<sequence>MTQQVAGISLLNGESVQHDLRPRWSKWFWSLVFGIATLPFVVGVIPLYFIWRSRRKTRYIITTDRVIIKKGGWTGTSTDEYQISQIKRVQSSRGFKEKLLGGGMLTLDLGADSITIKGLPHFSRVKTDIQNAQRT</sequence>
<dbReference type="AlphaFoldDB" id="A0A6B0GQ66"/>
<evidence type="ECO:0000313" key="3">
    <source>
        <dbReference type="EMBL" id="MWG34803.1"/>
    </source>
</evidence>
<protein>
    <submittedName>
        <fullName evidence="3">PH domain-containing protein</fullName>
    </submittedName>
</protein>
<evidence type="ECO:0000313" key="4">
    <source>
        <dbReference type="Proteomes" id="UP000451471"/>
    </source>
</evidence>
<dbReference type="EMBL" id="WSZK01000015">
    <property type="protein sequence ID" value="MWG34803.1"/>
    <property type="molecule type" value="Genomic_DNA"/>
</dbReference>
<dbReference type="Proteomes" id="UP000451471">
    <property type="component" value="Unassembled WGS sequence"/>
</dbReference>
<keyword evidence="1" id="KW-0472">Membrane</keyword>
<proteinExistence type="predicted"/>
<gene>
    <name evidence="3" type="ORF">GQS65_09915</name>
</gene>
<reference evidence="3 4" key="1">
    <citation type="submission" date="2019-12" db="EMBL/GenBank/DDBJ databases">
        <title>Halocatena pleomorpha gen. nov. sp. nov., an extremely halophilic archaeon of family Halobacteriaceae isolated from saltpan soil.</title>
        <authorList>
            <person name="Pal Y."/>
            <person name="Verma A."/>
            <person name="Krishnamurthi S."/>
            <person name="Kumar P."/>
        </authorList>
    </citation>
    <scope>NUCLEOTIDE SEQUENCE [LARGE SCALE GENOMIC DNA]</scope>
    <source>
        <strain evidence="3 4">JCM 16495</strain>
    </source>
</reference>
<keyword evidence="4" id="KW-1185">Reference proteome</keyword>
<comment type="caution">
    <text evidence="3">The sequence shown here is derived from an EMBL/GenBank/DDBJ whole genome shotgun (WGS) entry which is preliminary data.</text>
</comment>
<evidence type="ECO:0000256" key="1">
    <source>
        <dbReference type="SAM" id="Phobius"/>
    </source>
</evidence>
<dbReference type="OrthoDB" id="239436at2157"/>
<dbReference type="RefSeq" id="WP_158204441.1">
    <property type="nucleotide sequence ID" value="NZ_WSZK01000015.1"/>
</dbReference>
<keyword evidence="1" id="KW-1133">Transmembrane helix</keyword>
<accession>A0A6B0GQ66</accession>
<feature type="domain" description="YdbS-like PH" evidence="2">
    <location>
        <begin position="55"/>
        <end position="125"/>
    </location>
</feature>
<feature type="transmembrane region" description="Helical" evidence="1">
    <location>
        <begin position="27"/>
        <end position="51"/>
    </location>
</feature>